<evidence type="ECO:0000313" key="1">
    <source>
        <dbReference type="EMBL" id="AKU93377.1"/>
    </source>
</evidence>
<dbReference type="STRING" id="1391654.AKJ09_00041"/>
<dbReference type="KEGG" id="llu:AKJ09_00041"/>
<evidence type="ECO:0008006" key="3">
    <source>
        <dbReference type="Google" id="ProtNLM"/>
    </source>
</evidence>
<accession>A0A0K1PIN5</accession>
<dbReference type="InterPro" id="IPR035198">
    <property type="entry name" value="SU10_MCP"/>
</dbReference>
<protein>
    <recommendedName>
        <fullName evidence="3">Phage major capsid protein</fullName>
    </recommendedName>
</protein>
<dbReference type="RefSeq" id="WP_146644945.1">
    <property type="nucleotide sequence ID" value="NZ_CP012333.1"/>
</dbReference>
<dbReference type="Pfam" id="PF17236">
    <property type="entry name" value="SU10_MCP"/>
    <property type="match status" value="1"/>
</dbReference>
<sequence>MAGFDISAATPVLKQYYTPAKVETLVFTSSTLAVMPKDTGGSGSSYEGAIRSAITSAVSATDTVAFTSTSSSIYKRWSCPWRSGYARALVSGEVLDKAGNDKGAFVKAVISETEGAYSAIGQQIGSFLFSNGGGALGQLDGGTAAGGTSDVTTTNVTLKNPSDAIKFRPGQVLKLATTDGTSGAVKAGSVTLTAVDIFTGVLTASGNWSAGIGTAANTDYLFADGDFGLAFQGIPAWLVANSKRAGNALSTLFNGVDRSTDPVRLAGVAFSGGGAPKKESLIQAGMMLHRLNGKPTHIIMNDLDFADIAKDLTTASRIVTETAYKNPQIGFSAIEYVAPFGAVKIMTDPFCPQGVAYILDIKTWKMPSMGSLPKVDFLDKLNWLRTAGSDSYEFRTLYRAATYCSLPGHNAVVEF</sequence>
<dbReference type="EMBL" id="CP012333">
    <property type="protein sequence ID" value="AKU93377.1"/>
    <property type="molecule type" value="Genomic_DNA"/>
</dbReference>
<organism evidence="1 2">
    <name type="scientific">Labilithrix luteola</name>
    <dbReference type="NCBI Taxonomy" id="1391654"/>
    <lineage>
        <taxon>Bacteria</taxon>
        <taxon>Pseudomonadati</taxon>
        <taxon>Myxococcota</taxon>
        <taxon>Polyangia</taxon>
        <taxon>Polyangiales</taxon>
        <taxon>Labilitrichaceae</taxon>
        <taxon>Labilithrix</taxon>
    </lineage>
</organism>
<keyword evidence="2" id="KW-1185">Reference proteome</keyword>
<reference evidence="1 2" key="1">
    <citation type="submission" date="2015-08" db="EMBL/GenBank/DDBJ databases">
        <authorList>
            <person name="Babu N.S."/>
            <person name="Beckwith C.J."/>
            <person name="Beseler K.G."/>
            <person name="Brison A."/>
            <person name="Carone J.V."/>
            <person name="Caskin T.P."/>
            <person name="Diamond M."/>
            <person name="Durham M.E."/>
            <person name="Foxe J.M."/>
            <person name="Go M."/>
            <person name="Henderson B.A."/>
            <person name="Jones I.B."/>
            <person name="McGettigan J.A."/>
            <person name="Micheletti S.J."/>
            <person name="Nasrallah M.E."/>
            <person name="Ortiz D."/>
            <person name="Piller C.R."/>
            <person name="Privatt S.R."/>
            <person name="Schneider S.L."/>
            <person name="Sharp S."/>
            <person name="Smith T.C."/>
            <person name="Stanton J.D."/>
            <person name="Ullery H.E."/>
            <person name="Wilson R.J."/>
            <person name="Serrano M.G."/>
            <person name="Buck G."/>
            <person name="Lee V."/>
            <person name="Wang Y."/>
            <person name="Carvalho R."/>
            <person name="Voegtly L."/>
            <person name="Shi R."/>
            <person name="Duckworth R."/>
            <person name="Johnson A."/>
            <person name="Loviza R."/>
            <person name="Walstead R."/>
            <person name="Shah Z."/>
            <person name="Kiflezghi M."/>
            <person name="Wade K."/>
            <person name="Ball S.L."/>
            <person name="Bradley K.W."/>
            <person name="Asai D.J."/>
            <person name="Bowman C.A."/>
            <person name="Russell D.A."/>
            <person name="Pope W.H."/>
            <person name="Jacobs-Sera D."/>
            <person name="Hendrix R.W."/>
            <person name="Hatfull G.F."/>
        </authorList>
    </citation>
    <scope>NUCLEOTIDE SEQUENCE [LARGE SCALE GENOMIC DNA]</scope>
    <source>
        <strain evidence="1 2">DSM 27648</strain>
    </source>
</reference>
<evidence type="ECO:0000313" key="2">
    <source>
        <dbReference type="Proteomes" id="UP000064967"/>
    </source>
</evidence>
<proteinExistence type="predicted"/>
<dbReference type="AlphaFoldDB" id="A0A0K1PIN5"/>
<dbReference type="Proteomes" id="UP000064967">
    <property type="component" value="Chromosome"/>
</dbReference>
<name>A0A0K1PIN5_9BACT</name>
<gene>
    <name evidence="1" type="ORF">AKJ09_00041</name>
</gene>